<accession>A0A2V5IB26</accession>
<dbReference type="EMBL" id="KZ825479">
    <property type="protein sequence ID" value="PYI33978.1"/>
    <property type="molecule type" value="Genomic_DNA"/>
</dbReference>
<evidence type="ECO:0000259" key="6">
    <source>
        <dbReference type="PROSITE" id="PS50016"/>
    </source>
</evidence>
<feature type="compositionally biased region" description="Polar residues" evidence="5">
    <location>
        <begin position="1"/>
        <end position="11"/>
    </location>
</feature>
<dbReference type="Gene3D" id="3.30.40.10">
    <property type="entry name" value="Zinc/RING finger domain, C3HC4 (zinc finger)"/>
    <property type="match status" value="2"/>
</dbReference>
<dbReference type="InterPro" id="IPR019786">
    <property type="entry name" value="Zinc_finger_PHD-type_CS"/>
</dbReference>
<keyword evidence="8" id="KW-1185">Reference proteome</keyword>
<dbReference type="Pfam" id="PF00628">
    <property type="entry name" value="PHD"/>
    <property type="match status" value="2"/>
</dbReference>
<dbReference type="GO" id="GO:0006357">
    <property type="term" value="P:regulation of transcription by RNA polymerase II"/>
    <property type="evidence" value="ECO:0007669"/>
    <property type="project" value="TreeGrafter"/>
</dbReference>
<feature type="region of interest" description="Disordered" evidence="5">
    <location>
        <begin position="239"/>
        <end position="271"/>
    </location>
</feature>
<feature type="region of interest" description="Disordered" evidence="5">
    <location>
        <begin position="368"/>
        <end position="462"/>
    </location>
</feature>
<dbReference type="InterPro" id="IPR013083">
    <property type="entry name" value="Znf_RING/FYVE/PHD"/>
</dbReference>
<sequence>MAPTLRSSSSRIHSRPNTPPDAPMMASTTNSVTEATRPIKQRRTGVDSREATAPLQNATESQDNGSRDWAEPPARAPAPSYADSPWSNHCDSRNPVLNTMRPLGTRPSPADLRKVGLMPKTIPPIIPAKRRSGVESNEPAPQKASSLYDISAFAALPIPTSADFNVEKIKVAVNEALRMATETDNIPVSRGLLRLWESCANDPFSLSVLEGVCQGNPGSREKSAFQSIMRAAWNEVKAEEARAQADEDKEETEVDSMPAVPRARSASSVSSLSSLNTFEDVDAGAVSAQLPGSAPGIKIPRAKAKHTRSAGLNTGAADLTARHSMPPTTVSSQLKHALEEDETRSEELDRIDRVKRIKLRTPLPTIVPAESQVRPLHPTDIPTPVRSPTPPFAHPSAPTPPPAQPVASAPSAEFVASAPLTSSSGETAENLPDSRASSEAGDNRRLTPTMVDDSDAEDERPDNDEICHECNNSGNLLCCDGCTNSYHFSCLKPPLDPNNPPEGDWYCPKCAMRRAFRSLTSRFDQRFGKKDVKDFQLPARIRDHFAGVRVNKKDGQSYEAIVPMPKPKGRRGYRNGTYDDPHLHRTVDALGAPIFCFKCAGSAASGRPIIQCDICPLSWHLDCLDPPMAAPPAQVPGSDLAHHNWICPNHAWHDYVYASKDEEGYDVYKRIRRPKHPRMVDIDVLLSDDEITQMEDQEEGSVRYRVSEHGIKHTFISQVKRPVAPLNCDSTPNIDSADRENAEYQLLKANANKFLDHATAEYDKIISHARAALPPQTPLMTDEDASTTISNSRTTAERQAAANLLAFAQREHITPPDANDRMSLLIDQLRANAPEIRPTADTEIASLQALKDLIDRRIRDLSTQPQQS</sequence>
<evidence type="ECO:0000256" key="3">
    <source>
        <dbReference type="ARBA" id="ARBA00022833"/>
    </source>
</evidence>
<reference evidence="7 8" key="1">
    <citation type="submission" date="2018-02" db="EMBL/GenBank/DDBJ databases">
        <title>The genomes of Aspergillus section Nigri reveals drivers in fungal speciation.</title>
        <authorList>
            <consortium name="DOE Joint Genome Institute"/>
            <person name="Vesth T.C."/>
            <person name="Nybo J."/>
            <person name="Theobald S."/>
            <person name="Brandl J."/>
            <person name="Frisvad J.C."/>
            <person name="Nielsen K.F."/>
            <person name="Lyhne E.K."/>
            <person name="Kogle M.E."/>
            <person name="Kuo A."/>
            <person name="Riley R."/>
            <person name="Clum A."/>
            <person name="Nolan M."/>
            <person name="Lipzen A."/>
            <person name="Salamov A."/>
            <person name="Henrissat B."/>
            <person name="Wiebenga A."/>
            <person name="De vries R.P."/>
            <person name="Grigoriev I.V."/>
            <person name="Mortensen U.H."/>
            <person name="Andersen M.R."/>
            <person name="Baker S.E."/>
        </authorList>
    </citation>
    <scope>NUCLEOTIDE SEQUENCE [LARGE SCALE GENOMIC DNA]</scope>
    <source>
        <strain evidence="7 8">CBS 114.80</strain>
    </source>
</reference>
<dbReference type="PROSITE" id="PS50016">
    <property type="entry name" value="ZF_PHD_2"/>
    <property type="match status" value="1"/>
</dbReference>
<dbReference type="SUPFAM" id="SSF57903">
    <property type="entry name" value="FYVE/PHD zinc finger"/>
    <property type="match status" value="2"/>
</dbReference>
<dbReference type="AlphaFoldDB" id="A0A2V5IB26"/>
<evidence type="ECO:0000256" key="5">
    <source>
        <dbReference type="SAM" id="MobiDB-lite"/>
    </source>
</evidence>
<feature type="region of interest" description="Disordered" evidence="5">
    <location>
        <begin position="1"/>
        <end position="115"/>
    </location>
</feature>
<dbReference type="PANTHER" id="PTHR47636:SF1">
    <property type="entry name" value="TRANSCRIPTIONAL REGULATORY PROTEIN RCO1"/>
    <property type="match status" value="1"/>
</dbReference>
<dbReference type="CDD" id="cd15532">
    <property type="entry name" value="PHD2_CHD_II"/>
    <property type="match status" value="1"/>
</dbReference>
<feature type="compositionally biased region" description="Pro residues" evidence="5">
    <location>
        <begin position="385"/>
        <end position="404"/>
    </location>
</feature>
<dbReference type="GO" id="GO:0008270">
    <property type="term" value="F:zinc ion binding"/>
    <property type="evidence" value="ECO:0007669"/>
    <property type="project" value="UniProtKB-KW"/>
</dbReference>
<dbReference type="SMART" id="SM00249">
    <property type="entry name" value="PHD"/>
    <property type="match status" value="2"/>
</dbReference>
<feature type="compositionally biased region" description="Polar residues" evidence="5">
    <location>
        <begin position="54"/>
        <end position="64"/>
    </location>
</feature>
<dbReference type="InterPro" id="IPR052819">
    <property type="entry name" value="Chromatin_regulatory_protein"/>
</dbReference>
<organism evidence="7 8">
    <name type="scientific">Aspergillus indologenus CBS 114.80</name>
    <dbReference type="NCBI Taxonomy" id="1450541"/>
    <lineage>
        <taxon>Eukaryota</taxon>
        <taxon>Fungi</taxon>
        <taxon>Dikarya</taxon>
        <taxon>Ascomycota</taxon>
        <taxon>Pezizomycotina</taxon>
        <taxon>Eurotiomycetes</taxon>
        <taxon>Eurotiomycetidae</taxon>
        <taxon>Eurotiales</taxon>
        <taxon>Aspergillaceae</taxon>
        <taxon>Aspergillus</taxon>
        <taxon>Aspergillus subgen. Circumdati</taxon>
    </lineage>
</organism>
<dbReference type="InterPro" id="IPR001965">
    <property type="entry name" value="Znf_PHD"/>
</dbReference>
<dbReference type="InterPro" id="IPR011011">
    <property type="entry name" value="Znf_FYVE_PHD"/>
</dbReference>
<dbReference type="PROSITE" id="PS01359">
    <property type="entry name" value="ZF_PHD_1"/>
    <property type="match status" value="1"/>
</dbReference>
<protein>
    <recommendedName>
        <fullName evidence="6">PHD-type domain-containing protein</fullName>
    </recommendedName>
</protein>
<keyword evidence="2 4" id="KW-0863">Zinc-finger</keyword>
<keyword evidence="3" id="KW-0862">Zinc</keyword>
<feature type="region of interest" description="Disordered" evidence="5">
    <location>
        <begin position="289"/>
        <end position="347"/>
    </location>
</feature>
<name>A0A2V5IB26_9EURO</name>
<dbReference type="InterPro" id="IPR019787">
    <property type="entry name" value="Znf_PHD-finger"/>
</dbReference>
<feature type="compositionally biased region" description="Acidic residues" evidence="5">
    <location>
        <begin position="452"/>
        <end position="462"/>
    </location>
</feature>
<evidence type="ECO:0000313" key="8">
    <source>
        <dbReference type="Proteomes" id="UP000248817"/>
    </source>
</evidence>
<feature type="domain" description="PHD-type" evidence="6">
    <location>
        <begin position="464"/>
        <end position="513"/>
    </location>
</feature>
<dbReference type="PANTHER" id="PTHR47636">
    <property type="entry name" value="TRANSCRIPTIONAL REGULATORY PROTEIN RCO1"/>
    <property type="match status" value="1"/>
</dbReference>
<gene>
    <name evidence="7" type="ORF">BP00DRAFT_434103</name>
</gene>
<dbReference type="GO" id="GO:0032221">
    <property type="term" value="C:Rpd3S complex"/>
    <property type="evidence" value="ECO:0007669"/>
    <property type="project" value="TreeGrafter"/>
</dbReference>
<evidence type="ECO:0000256" key="1">
    <source>
        <dbReference type="ARBA" id="ARBA00022723"/>
    </source>
</evidence>
<evidence type="ECO:0000256" key="4">
    <source>
        <dbReference type="PROSITE-ProRule" id="PRU00146"/>
    </source>
</evidence>
<evidence type="ECO:0000256" key="2">
    <source>
        <dbReference type="ARBA" id="ARBA00022771"/>
    </source>
</evidence>
<dbReference type="CDD" id="cd15534">
    <property type="entry name" value="PHD2_PHF12_Rco1"/>
    <property type="match status" value="1"/>
</dbReference>
<keyword evidence="1" id="KW-0479">Metal-binding</keyword>
<proteinExistence type="predicted"/>
<dbReference type="Proteomes" id="UP000248817">
    <property type="component" value="Unassembled WGS sequence"/>
</dbReference>
<evidence type="ECO:0000313" key="7">
    <source>
        <dbReference type="EMBL" id="PYI33978.1"/>
    </source>
</evidence>
<feature type="compositionally biased region" description="Low complexity" evidence="5">
    <location>
        <begin position="258"/>
        <end position="271"/>
    </location>
</feature>